<feature type="transmembrane region" description="Helical" evidence="1">
    <location>
        <begin position="86"/>
        <end position="104"/>
    </location>
</feature>
<keyword evidence="3" id="KW-1185">Reference proteome</keyword>
<dbReference type="Proteomes" id="UP001320148">
    <property type="component" value="Chromosome"/>
</dbReference>
<organism evidence="2 3">
    <name type="scientific">Desulfoluna limicola</name>
    <dbReference type="NCBI Taxonomy" id="2810562"/>
    <lineage>
        <taxon>Bacteria</taxon>
        <taxon>Pseudomonadati</taxon>
        <taxon>Thermodesulfobacteriota</taxon>
        <taxon>Desulfobacteria</taxon>
        <taxon>Desulfobacterales</taxon>
        <taxon>Desulfolunaceae</taxon>
        <taxon>Desulfoluna</taxon>
    </lineage>
</organism>
<evidence type="ECO:0000256" key="1">
    <source>
        <dbReference type="SAM" id="Phobius"/>
    </source>
</evidence>
<feature type="transmembrane region" description="Helical" evidence="1">
    <location>
        <begin position="7"/>
        <end position="26"/>
    </location>
</feature>
<name>A0ABM7PP56_9BACT</name>
<evidence type="ECO:0008006" key="4">
    <source>
        <dbReference type="Google" id="ProtNLM"/>
    </source>
</evidence>
<keyword evidence="1" id="KW-1133">Transmembrane helix</keyword>
<evidence type="ECO:0000313" key="2">
    <source>
        <dbReference type="EMBL" id="BCS99067.1"/>
    </source>
</evidence>
<evidence type="ECO:0000313" key="3">
    <source>
        <dbReference type="Proteomes" id="UP001320148"/>
    </source>
</evidence>
<dbReference type="RefSeq" id="WP_236890423.1">
    <property type="nucleotide sequence ID" value="NZ_AP024488.1"/>
</dbReference>
<keyword evidence="1" id="KW-0812">Transmembrane</keyword>
<accession>A0ABM7PP56</accession>
<dbReference type="EMBL" id="AP024488">
    <property type="protein sequence ID" value="BCS99067.1"/>
    <property type="molecule type" value="Genomic_DNA"/>
</dbReference>
<feature type="transmembrane region" description="Helical" evidence="1">
    <location>
        <begin position="46"/>
        <end position="66"/>
    </location>
</feature>
<protein>
    <recommendedName>
        <fullName evidence="4">FeS-binding protein</fullName>
    </recommendedName>
</protein>
<feature type="transmembrane region" description="Helical" evidence="1">
    <location>
        <begin position="119"/>
        <end position="137"/>
    </location>
</feature>
<gene>
    <name evidence="2" type="ORF">DSLASN_46990</name>
</gene>
<reference evidence="2 3" key="1">
    <citation type="submission" date="2021-02" db="EMBL/GenBank/DDBJ databases">
        <title>Complete genome of Desulfoluna sp. strain ASN36.</title>
        <authorList>
            <person name="Takahashi A."/>
            <person name="Kojima H."/>
            <person name="Fukui M."/>
        </authorList>
    </citation>
    <scope>NUCLEOTIDE SEQUENCE [LARGE SCALE GENOMIC DNA]</scope>
    <source>
        <strain evidence="2 3">ASN36</strain>
    </source>
</reference>
<sequence length="153" mass="16877">MTPLFNLIFRVNMLFLALSGIGHMPIFKRYYIADIPGFGWLAEFHITLTVHYLTAALFLAMVAWLATTRILTKSEDRLTRSAQVKVGLYIAIIASGGLLVIKNLKGIYMPASTITATDLIHLFGAFTLGITALVARVKGWKWNVTNLPPAARG</sequence>
<keyword evidence="1" id="KW-0472">Membrane</keyword>
<proteinExistence type="predicted"/>